<reference evidence="4 5" key="1">
    <citation type="submission" date="2017-08" db="EMBL/GenBank/DDBJ databases">
        <title>Infants hospitalized years apart are colonized by the same room-sourced microbial strains.</title>
        <authorList>
            <person name="Brooks B."/>
            <person name="Olm M.R."/>
            <person name="Firek B.A."/>
            <person name="Baker R."/>
            <person name="Thomas B.C."/>
            <person name="Morowitz M.J."/>
            <person name="Banfield J.F."/>
        </authorList>
    </citation>
    <scope>NUCLEOTIDE SEQUENCE [LARGE SCALE GENOMIC DNA]</scope>
    <source>
        <strain evidence="4">S2_018_000_R2_101</strain>
    </source>
</reference>
<evidence type="ECO:0000256" key="1">
    <source>
        <dbReference type="SAM" id="SignalP"/>
    </source>
</evidence>
<organism evidence="4 5">
    <name type="scientific">Sphingomonas sanxanigenens</name>
    <dbReference type="NCBI Taxonomy" id="397260"/>
    <lineage>
        <taxon>Bacteria</taxon>
        <taxon>Pseudomonadati</taxon>
        <taxon>Pseudomonadota</taxon>
        <taxon>Alphaproteobacteria</taxon>
        <taxon>Sphingomonadales</taxon>
        <taxon>Sphingomonadaceae</taxon>
        <taxon>Sphingomonas</taxon>
    </lineage>
</organism>
<gene>
    <name evidence="4" type="ORF">DI623_03835</name>
</gene>
<dbReference type="SUPFAM" id="SSF49899">
    <property type="entry name" value="Concanavalin A-like lectins/glucanases"/>
    <property type="match status" value="1"/>
</dbReference>
<dbReference type="Proteomes" id="UP000249066">
    <property type="component" value="Unassembled WGS sequence"/>
</dbReference>
<feature type="domain" description="Legume lectin" evidence="2">
    <location>
        <begin position="28"/>
        <end position="264"/>
    </location>
</feature>
<dbReference type="GO" id="GO:0030246">
    <property type="term" value="F:carbohydrate binding"/>
    <property type="evidence" value="ECO:0007669"/>
    <property type="project" value="InterPro"/>
</dbReference>
<dbReference type="Gene3D" id="2.60.120.200">
    <property type="match status" value="1"/>
</dbReference>
<evidence type="ECO:0000313" key="5">
    <source>
        <dbReference type="Proteomes" id="UP000249066"/>
    </source>
</evidence>
<dbReference type="InterPro" id="IPR050258">
    <property type="entry name" value="Leguminous_Lectin"/>
</dbReference>
<dbReference type="PANTHER" id="PTHR32401">
    <property type="entry name" value="CONCANAVALIN A-LIKE LECTIN FAMILY PROTEIN"/>
    <property type="match status" value="1"/>
</dbReference>
<dbReference type="EMBL" id="QFNN01000012">
    <property type="protein sequence ID" value="PZO91235.1"/>
    <property type="molecule type" value="Genomic_DNA"/>
</dbReference>
<evidence type="ECO:0000259" key="2">
    <source>
        <dbReference type="Pfam" id="PF00139"/>
    </source>
</evidence>
<evidence type="ECO:0008006" key="6">
    <source>
        <dbReference type="Google" id="ProtNLM"/>
    </source>
</evidence>
<dbReference type="NCBIfam" id="NF035944">
    <property type="entry name" value="PEPxxWA-CTERM"/>
    <property type="match status" value="1"/>
</dbReference>
<sequence>MRFDAMGCRTGLLALVIGGLTATAAQAQTFSYAGFADTTGLQINGVAASTDVNGRNVMRLTPAQEGVGGSMFSTQSMSLNDGYSFSTRFTFNINSNHVTQWGEIGADGIAFVIQTVSNNVGGLGGGMGYAGISPSVEVEFDPYSNWFDPRLPGNDSLNGNDHVAIMKNGDSENHLAYSIVSPSLELDGGRDITAFVDYNGATNLMEVRWSTDGLRPDSAGLSYSIDLASLFGNDQIYVGFTASTGADWSAQDIVNWTFNNSYNPITTNPTGTIPAGGPGNAVPEPATWAMMIAGFAAVGGATRRKRRQTSVYSFG</sequence>
<dbReference type="InterPro" id="IPR013320">
    <property type="entry name" value="ConA-like_dom_sf"/>
</dbReference>
<dbReference type="AlphaFoldDB" id="A0A2W5C7R8"/>
<dbReference type="InterPro" id="IPR056573">
    <property type="entry name" value="Lectin_L-type_dom"/>
</dbReference>
<proteinExistence type="predicted"/>
<keyword evidence="1" id="KW-0732">Signal</keyword>
<dbReference type="Pfam" id="PF00139">
    <property type="entry name" value="Lectin_legB"/>
    <property type="match status" value="1"/>
</dbReference>
<comment type="caution">
    <text evidence="4">The sequence shown here is derived from an EMBL/GenBank/DDBJ whole genome shotgun (WGS) entry which is preliminary data.</text>
</comment>
<dbReference type="CDD" id="cd01951">
    <property type="entry name" value="lectin_L-type"/>
    <property type="match status" value="1"/>
</dbReference>
<evidence type="ECO:0000259" key="3">
    <source>
        <dbReference type="Pfam" id="PF07589"/>
    </source>
</evidence>
<feature type="signal peptide" evidence="1">
    <location>
        <begin position="1"/>
        <end position="27"/>
    </location>
</feature>
<dbReference type="PANTHER" id="PTHR32401:SF49">
    <property type="entry name" value="OS10G0129200 PROTEIN"/>
    <property type="match status" value="1"/>
</dbReference>
<accession>A0A2W5C7R8</accession>
<dbReference type="Pfam" id="PF07589">
    <property type="entry name" value="PEP-CTERM"/>
    <property type="match status" value="1"/>
</dbReference>
<name>A0A2W5C7R8_9SPHN</name>
<dbReference type="InterPro" id="IPR001220">
    <property type="entry name" value="Legume_lectin_dom"/>
</dbReference>
<protein>
    <recommendedName>
        <fullName evidence="6">PEP-CTERM protein-sorting domain-containing protein</fullName>
    </recommendedName>
</protein>
<feature type="domain" description="Ice-binding protein C-terminal" evidence="3">
    <location>
        <begin position="281"/>
        <end position="305"/>
    </location>
</feature>
<feature type="chain" id="PRO_5016038964" description="PEP-CTERM protein-sorting domain-containing protein" evidence="1">
    <location>
        <begin position="28"/>
        <end position="315"/>
    </location>
</feature>
<dbReference type="NCBIfam" id="TIGR02595">
    <property type="entry name" value="PEP_CTERM"/>
    <property type="match status" value="1"/>
</dbReference>
<dbReference type="InterPro" id="IPR013424">
    <property type="entry name" value="Ice-binding_C"/>
</dbReference>
<evidence type="ECO:0000313" key="4">
    <source>
        <dbReference type="EMBL" id="PZO91235.1"/>
    </source>
</evidence>